<dbReference type="Gene3D" id="3.40.50.1010">
    <property type="entry name" value="5'-nuclease"/>
    <property type="match status" value="1"/>
</dbReference>
<dbReference type="KEGG" id="sfm:108932855"/>
<reference evidence="3" key="3">
    <citation type="submission" date="2025-09" db="UniProtKB">
        <authorList>
            <consortium name="Ensembl"/>
        </authorList>
    </citation>
    <scope>IDENTIFICATION</scope>
</reference>
<evidence type="ECO:0000313" key="4">
    <source>
        <dbReference type="Proteomes" id="UP000694397"/>
    </source>
</evidence>
<proteinExistence type="inferred from homology"/>
<dbReference type="PANTHER" id="PTHR15976:SF17">
    <property type="entry name" value="CONSTITUTIVE COACTIVATOR OF PEROXISOME PROLIFERATOR-ACTIVATED RECEPTOR GAMMA"/>
    <property type="match status" value="1"/>
</dbReference>
<reference evidence="3" key="2">
    <citation type="submission" date="2025-08" db="UniProtKB">
        <authorList>
            <consortium name="Ensembl"/>
        </authorList>
    </citation>
    <scope>IDENTIFICATION</scope>
</reference>
<dbReference type="GeneID" id="108932855"/>
<comment type="similarity">
    <text evidence="1">Belongs to the constitutive coactivator of PPAR-gamma family.</text>
</comment>
<feature type="compositionally biased region" description="Polar residues" evidence="2">
    <location>
        <begin position="647"/>
        <end position="659"/>
    </location>
</feature>
<feature type="compositionally biased region" description="Basic residues" evidence="2">
    <location>
        <begin position="674"/>
        <end position="685"/>
    </location>
</feature>
<dbReference type="Ensembl" id="ENSSFOT00015023946.2">
    <property type="protein sequence ID" value="ENSSFOP00015023687.1"/>
    <property type="gene ID" value="ENSSFOG00015015233.2"/>
</dbReference>
<feature type="compositionally biased region" description="Polar residues" evidence="2">
    <location>
        <begin position="691"/>
        <end position="700"/>
    </location>
</feature>
<dbReference type="CDD" id="cd18672">
    <property type="entry name" value="PIN_FAM120B-like"/>
    <property type="match status" value="1"/>
</dbReference>
<dbReference type="OrthoDB" id="25987at2759"/>
<dbReference type="PANTHER" id="PTHR15976">
    <property type="entry name" value="CONSTITUTIVE COACTIVATOR OF PEROXISOME PROLIFERATOR-ACTIVATED RECEPTOR GAMMA"/>
    <property type="match status" value="1"/>
</dbReference>
<reference evidence="3 4" key="1">
    <citation type="submission" date="2019-04" db="EMBL/GenBank/DDBJ databases">
        <authorList>
            <consortium name="Wellcome Sanger Institute Data Sharing"/>
        </authorList>
    </citation>
    <scope>NUCLEOTIDE SEQUENCE [LARGE SCALE GENOMIC DNA]</scope>
</reference>
<sequence length="700" mass="78439">MGVKGLQGFVENCCPDVCVPVDLQEMATNYRQAGHSMPPTLAVDGMACLRHWYKCQAWVHGGQWREYLQHLREFVGVFTATGIRLVFFFDGVVEERKRAEWVKRRLRVNDEIAAVFRHIRDHGRQPGREMFCLPPGLATFSRVALKSLGQETWTTVCEADYEVASYAHHHGCMGILGQDTDFLIFDSAPYLSIAKLQLSRMTTILFSRERLCSTLRLHISDLPLLACMLGNDVVPEHRLQRLRRDCIAEYCRTSSGSFPQADKVFAVAEFVRQHRSHILKQGSQGIALLPLSDEDRAILEDGVQSYVLPGQESPWVNHDLPCSTSSFLFERYLDADILKASKEKHINCESFMVYNVLHDGVVECSNTLEDAKDAELPPQAMLYRPARERIYGILLPVQTQGSSGFTPPVVKEWFVSPMNPLQEPDRVSPCSLSLPGGHPDLKVLWFGTKPDVKGLRMSTFLAIFDLQDLAETGDRLDPPLIAVVCLVTYLALQDSHLCLEDVDAFLSQAVCLGFKTDAELLRTNVSYVDSRAVQLGSLFVRGLSVLATANSACGYPFLMDDLMPWKTFDGVLFHSKYLLAHSGSPEEELLEGDASQLSLFQHLREVVLGVCMRRGKVIPPRAEAAVAASLGKPTGAGVRRPQLMKSAGQNCSPPQNNWPQMRGTRVRGQGFGSRSRHPNRQRYRLAPRWLQHQNPHPNCP</sequence>
<evidence type="ECO:0000256" key="2">
    <source>
        <dbReference type="SAM" id="MobiDB-lite"/>
    </source>
</evidence>
<dbReference type="GO" id="GO:0005634">
    <property type="term" value="C:nucleus"/>
    <property type="evidence" value="ECO:0007669"/>
    <property type="project" value="TreeGrafter"/>
</dbReference>
<dbReference type="CTD" id="84498"/>
<name>A0A8C9RYX3_SCLFO</name>
<dbReference type="SUPFAM" id="SSF88723">
    <property type="entry name" value="PIN domain-like"/>
    <property type="match status" value="1"/>
</dbReference>
<dbReference type="GeneTree" id="ENSGT00530000063168"/>
<dbReference type="RefSeq" id="XP_018605032.1">
    <property type="nucleotide sequence ID" value="XM_018749516.2"/>
</dbReference>
<dbReference type="InterPro" id="IPR026784">
    <property type="entry name" value="Coact_PPARg"/>
</dbReference>
<protein>
    <submittedName>
        <fullName evidence="3">Family with sequence similarity 120 member B</fullName>
    </submittedName>
</protein>
<evidence type="ECO:0000313" key="3">
    <source>
        <dbReference type="Ensembl" id="ENSSFOP00015023687.1"/>
    </source>
</evidence>
<dbReference type="Proteomes" id="UP000694397">
    <property type="component" value="Chromosome 4"/>
</dbReference>
<accession>A0A8C9RYX3</accession>
<feature type="region of interest" description="Disordered" evidence="2">
    <location>
        <begin position="645"/>
        <end position="700"/>
    </location>
</feature>
<dbReference type="AlphaFoldDB" id="A0A8C9RYX3"/>
<gene>
    <name evidence="3" type="primary">FAM120B</name>
    <name evidence="3" type="synonym">fam120b</name>
</gene>
<dbReference type="InterPro" id="IPR029060">
    <property type="entry name" value="PIN-like_dom_sf"/>
</dbReference>
<organism evidence="3 4">
    <name type="scientific">Scleropages formosus</name>
    <name type="common">Asian bonytongue</name>
    <name type="synonym">Osteoglossum formosum</name>
    <dbReference type="NCBI Taxonomy" id="113540"/>
    <lineage>
        <taxon>Eukaryota</taxon>
        <taxon>Metazoa</taxon>
        <taxon>Chordata</taxon>
        <taxon>Craniata</taxon>
        <taxon>Vertebrata</taxon>
        <taxon>Euteleostomi</taxon>
        <taxon>Actinopterygii</taxon>
        <taxon>Neopterygii</taxon>
        <taxon>Teleostei</taxon>
        <taxon>Osteoglossocephala</taxon>
        <taxon>Osteoglossomorpha</taxon>
        <taxon>Osteoglossiformes</taxon>
        <taxon>Osteoglossidae</taxon>
        <taxon>Scleropages</taxon>
    </lineage>
</organism>
<keyword evidence="4" id="KW-1185">Reference proteome</keyword>
<evidence type="ECO:0000256" key="1">
    <source>
        <dbReference type="ARBA" id="ARBA00009495"/>
    </source>
</evidence>